<feature type="domain" description="Protein kinase" evidence="2">
    <location>
        <begin position="1"/>
        <end position="284"/>
    </location>
</feature>
<evidence type="ECO:0000259" key="2">
    <source>
        <dbReference type="PROSITE" id="PS50011"/>
    </source>
</evidence>
<evidence type="ECO:0000256" key="1">
    <source>
        <dbReference type="SAM" id="MobiDB-lite"/>
    </source>
</evidence>
<evidence type="ECO:0000313" key="3">
    <source>
        <dbReference type="EMBL" id="KIY96618.1"/>
    </source>
</evidence>
<dbReference type="Proteomes" id="UP000054498">
    <property type="component" value="Unassembled WGS sequence"/>
</dbReference>
<sequence>MFTRGLVRIEKPVFRGCEHVIVKHVMMTNPRDTRWRQALNEALVAPMLAGHNTLVPAIAWSHTNSGIALASFRPGDDSVRTCFCKLEDACEAAGLSPEETMAARVHQAGAMVPNMLKALHDLHSSGFIHRDGKADNWVVDAANPLRPLLIDFGLAQRISDGLGATNGYTPTHAPPEHLAALDAAGLLEWRFDRELKRGKTRERGVLPVGGMTELLHKALGPATDIYLLGATLWEVLFPGTMPYIGDLSRHTGERSVLDAILETPGLRFPPGPQPPESVKVRFAP</sequence>
<dbReference type="KEGG" id="mng:MNEG_11346"/>
<dbReference type="OrthoDB" id="5979581at2759"/>
<reference evidence="3 4" key="1">
    <citation type="journal article" date="2013" name="BMC Genomics">
        <title>Reconstruction of the lipid metabolism for the microalga Monoraphidium neglectum from its genome sequence reveals characteristics suitable for biofuel production.</title>
        <authorList>
            <person name="Bogen C."/>
            <person name="Al-Dilaimi A."/>
            <person name="Albersmeier A."/>
            <person name="Wichmann J."/>
            <person name="Grundmann M."/>
            <person name="Rupp O."/>
            <person name="Lauersen K.J."/>
            <person name="Blifernez-Klassen O."/>
            <person name="Kalinowski J."/>
            <person name="Goesmann A."/>
            <person name="Mussgnug J.H."/>
            <person name="Kruse O."/>
        </authorList>
    </citation>
    <scope>NUCLEOTIDE SEQUENCE [LARGE SCALE GENOMIC DNA]</scope>
    <source>
        <strain evidence="3 4">SAG 48.87</strain>
    </source>
</reference>
<dbReference type="Gene3D" id="1.10.510.10">
    <property type="entry name" value="Transferase(Phosphotransferase) domain 1"/>
    <property type="match status" value="1"/>
</dbReference>
<dbReference type="PROSITE" id="PS50011">
    <property type="entry name" value="PROTEIN_KINASE_DOM"/>
    <property type="match status" value="1"/>
</dbReference>
<dbReference type="GO" id="GO:0005524">
    <property type="term" value="F:ATP binding"/>
    <property type="evidence" value="ECO:0007669"/>
    <property type="project" value="InterPro"/>
</dbReference>
<protein>
    <recommendedName>
        <fullName evidence="2">Protein kinase domain-containing protein</fullName>
    </recommendedName>
</protein>
<accession>A0A0D2KLL3</accession>
<dbReference type="InterPro" id="IPR000719">
    <property type="entry name" value="Prot_kinase_dom"/>
</dbReference>
<organism evidence="3 4">
    <name type="scientific">Monoraphidium neglectum</name>
    <dbReference type="NCBI Taxonomy" id="145388"/>
    <lineage>
        <taxon>Eukaryota</taxon>
        <taxon>Viridiplantae</taxon>
        <taxon>Chlorophyta</taxon>
        <taxon>core chlorophytes</taxon>
        <taxon>Chlorophyceae</taxon>
        <taxon>CS clade</taxon>
        <taxon>Sphaeropleales</taxon>
        <taxon>Selenastraceae</taxon>
        <taxon>Monoraphidium</taxon>
    </lineage>
</organism>
<dbReference type="InterPro" id="IPR011009">
    <property type="entry name" value="Kinase-like_dom_sf"/>
</dbReference>
<dbReference type="EMBL" id="KK102921">
    <property type="protein sequence ID" value="KIY96618.1"/>
    <property type="molecule type" value="Genomic_DNA"/>
</dbReference>
<dbReference type="GeneID" id="25728599"/>
<dbReference type="GO" id="GO:0044773">
    <property type="term" value="P:mitotic DNA damage checkpoint signaling"/>
    <property type="evidence" value="ECO:0007669"/>
    <property type="project" value="TreeGrafter"/>
</dbReference>
<dbReference type="SUPFAM" id="SSF56112">
    <property type="entry name" value="Protein kinase-like (PK-like)"/>
    <property type="match status" value="1"/>
</dbReference>
<name>A0A0D2KLL3_9CHLO</name>
<gene>
    <name evidence="3" type="ORF">MNEG_11346</name>
</gene>
<keyword evidence="4" id="KW-1185">Reference proteome</keyword>
<feature type="region of interest" description="Disordered" evidence="1">
    <location>
        <begin position="265"/>
        <end position="284"/>
    </location>
</feature>
<dbReference type="GO" id="GO:0004674">
    <property type="term" value="F:protein serine/threonine kinase activity"/>
    <property type="evidence" value="ECO:0007669"/>
    <property type="project" value="TreeGrafter"/>
</dbReference>
<evidence type="ECO:0000313" key="4">
    <source>
        <dbReference type="Proteomes" id="UP000054498"/>
    </source>
</evidence>
<dbReference type="RefSeq" id="XP_013895638.1">
    <property type="nucleotide sequence ID" value="XM_014040184.1"/>
</dbReference>
<dbReference type="PANTHER" id="PTHR44167">
    <property type="entry name" value="OVARIAN-SPECIFIC SERINE/THREONINE-PROTEIN KINASE LOK-RELATED"/>
    <property type="match status" value="1"/>
</dbReference>
<dbReference type="AlphaFoldDB" id="A0A0D2KLL3"/>
<dbReference type="PANTHER" id="PTHR44167:SF24">
    <property type="entry name" value="SERINE_THREONINE-PROTEIN KINASE CHK2"/>
    <property type="match status" value="1"/>
</dbReference>
<dbReference type="Pfam" id="PF00069">
    <property type="entry name" value="Pkinase"/>
    <property type="match status" value="1"/>
</dbReference>
<proteinExistence type="predicted"/>
<dbReference type="GO" id="GO:0005634">
    <property type="term" value="C:nucleus"/>
    <property type="evidence" value="ECO:0007669"/>
    <property type="project" value="TreeGrafter"/>
</dbReference>